<sequence length="112" mass="12182">MGNDDLAGRTCQPCRGGVAPLEAGEVAALMQRLDGWLLSEDGRTVRRRFEFKGYLKAVEMANLAAWLGNHQGHHADITFGWGYCEVAFTTHEAGGLTENDFICAARLDALVA</sequence>
<protein>
    <submittedName>
        <fullName evidence="1">4a-hydroxytetrahydrobiopterin dehydratase</fullName>
    </submittedName>
</protein>
<gene>
    <name evidence="1" type="ORF">KNW02_09385</name>
</gene>
<proteinExistence type="predicted"/>
<name>A0ABS6AIA1_9RHOB</name>
<keyword evidence="2" id="KW-1185">Reference proteome</keyword>
<dbReference type="InterPro" id="IPR001533">
    <property type="entry name" value="Pterin_deHydtase"/>
</dbReference>
<evidence type="ECO:0000313" key="2">
    <source>
        <dbReference type="Proteomes" id="UP001166191"/>
    </source>
</evidence>
<dbReference type="PANTHER" id="PTHR42805:SF1">
    <property type="entry name" value="PTERIN-4-ALPHA-CARBINOLAMINE DEHYDRATASE-RELATED"/>
    <property type="match status" value="1"/>
</dbReference>
<dbReference type="Pfam" id="PF01329">
    <property type="entry name" value="Pterin_4a"/>
    <property type="match status" value="1"/>
</dbReference>
<evidence type="ECO:0000313" key="1">
    <source>
        <dbReference type="EMBL" id="MBU3030331.1"/>
    </source>
</evidence>
<organism evidence="1 2">
    <name type="scientific">Paracoccus marinaquae</name>
    <dbReference type="NCBI Taxonomy" id="2841926"/>
    <lineage>
        <taxon>Bacteria</taxon>
        <taxon>Pseudomonadati</taxon>
        <taxon>Pseudomonadota</taxon>
        <taxon>Alphaproteobacteria</taxon>
        <taxon>Rhodobacterales</taxon>
        <taxon>Paracoccaceae</taxon>
        <taxon>Paracoccus</taxon>
    </lineage>
</organism>
<dbReference type="InterPro" id="IPR050376">
    <property type="entry name" value="Pterin-4-alpha-carb_dehyd"/>
</dbReference>
<comment type="caution">
    <text evidence="1">The sequence shown here is derived from an EMBL/GenBank/DDBJ whole genome shotgun (WGS) entry which is preliminary data.</text>
</comment>
<accession>A0ABS6AIA1</accession>
<dbReference type="EMBL" id="JAHKNG010000013">
    <property type="protein sequence ID" value="MBU3030331.1"/>
    <property type="molecule type" value="Genomic_DNA"/>
</dbReference>
<reference evidence="1" key="1">
    <citation type="submission" date="2021-06" db="EMBL/GenBank/DDBJ databases">
        <title>Paracoccus bacterium XHP0099 sp. nov., isolated from the surface waters of the Yellow Sea.</title>
        <authorList>
            <person name="Xue H."/>
            <person name="Zhang D."/>
        </authorList>
    </citation>
    <scope>NUCLEOTIDE SEQUENCE</scope>
    <source>
        <strain evidence="1">XHP0099</strain>
    </source>
</reference>
<dbReference type="PANTHER" id="PTHR42805">
    <property type="entry name" value="PTERIN-4-ALPHA-CARBINOLAMINE DEHYDRATASE-RELATED"/>
    <property type="match status" value="1"/>
</dbReference>
<dbReference type="Proteomes" id="UP001166191">
    <property type="component" value="Unassembled WGS sequence"/>
</dbReference>
<dbReference type="CDD" id="cd00913">
    <property type="entry name" value="PCD_DCoH_subfamily_a"/>
    <property type="match status" value="1"/>
</dbReference>
<dbReference type="RefSeq" id="WP_216033012.1">
    <property type="nucleotide sequence ID" value="NZ_JAHKNG010000013.1"/>
</dbReference>